<evidence type="ECO:0000313" key="3">
    <source>
        <dbReference type="Proteomes" id="UP000673447"/>
    </source>
</evidence>
<dbReference type="RefSeq" id="WP_210535171.1">
    <property type="nucleotide sequence ID" value="NZ_JAGKTC010000001.1"/>
</dbReference>
<gene>
    <name evidence="2" type="ORF">J5837_02665</name>
</gene>
<organism evidence="2 3">
    <name type="scientific">Pseudoxanthomonas helianthi</name>
    <dbReference type="NCBI Taxonomy" id="1453541"/>
    <lineage>
        <taxon>Bacteria</taxon>
        <taxon>Pseudomonadati</taxon>
        <taxon>Pseudomonadota</taxon>
        <taxon>Gammaproteobacteria</taxon>
        <taxon>Lysobacterales</taxon>
        <taxon>Lysobacteraceae</taxon>
        <taxon>Pseudoxanthomonas</taxon>
    </lineage>
</organism>
<evidence type="ECO:0000313" key="2">
    <source>
        <dbReference type="EMBL" id="MBP3983314.1"/>
    </source>
</evidence>
<name>A0A940X239_9GAMM</name>
<feature type="transmembrane region" description="Helical" evidence="1">
    <location>
        <begin position="45"/>
        <end position="64"/>
    </location>
</feature>
<comment type="caution">
    <text evidence="2">The sequence shown here is derived from an EMBL/GenBank/DDBJ whole genome shotgun (WGS) entry which is preliminary data.</text>
</comment>
<keyword evidence="1" id="KW-0812">Transmembrane</keyword>
<dbReference type="AlphaFoldDB" id="A0A940X239"/>
<accession>A0A940X239</accession>
<feature type="transmembrane region" description="Helical" evidence="1">
    <location>
        <begin position="7"/>
        <end position="25"/>
    </location>
</feature>
<proteinExistence type="predicted"/>
<keyword evidence="1" id="KW-1133">Transmembrane helix</keyword>
<feature type="transmembrane region" description="Helical" evidence="1">
    <location>
        <begin position="105"/>
        <end position="124"/>
    </location>
</feature>
<reference evidence="2" key="1">
    <citation type="journal article" date="2016" name="Int. J. Syst. Evol. Microbiol.">
        <title>Pseudoxanthomonas helianthi sp. nov., isolated from roots of Jerusalem artichoke (Helianthus tuberosus).</title>
        <authorList>
            <person name="Kittiwongwattana C."/>
            <person name="Thawai C."/>
        </authorList>
    </citation>
    <scope>NUCLEOTIDE SEQUENCE</scope>
    <source>
        <strain evidence="2">110414</strain>
    </source>
</reference>
<evidence type="ECO:0000256" key="1">
    <source>
        <dbReference type="SAM" id="Phobius"/>
    </source>
</evidence>
<keyword evidence="1" id="KW-0472">Membrane</keyword>
<protein>
    <submittedName>
        <fullName evidence="2">Uncharacterized protein</fullName>
    </submittedName>
</protein>
<dbReference type="Proteomes" id="UP000673447">
    <property type="component" value="Unassembled WGS sequence"/>
</dbReference>
<reference evidence="2" key="2">
    <citation type="submission" date="2021-03" db="EMBL/GenBank/DDBJ databases">
        <authorList>
            <person name="Cao W."/>
        </authorList>
    </citation>
    <scope>NUCLEOTIDE SEQUENCE</scope>
    <source>
        <strain evidence="2">110414</strain>
    </source>
</reference>
<sequence length="130" mass="14149">MPEASRASYALPALVYVLFIGVTFFPDVQPVLVKAFGSGPFGLPVTLVVALAQAVLLFPFVFAIHHFMRIAEQAARDGHGIGKVGLLVYAMTVGQRHPRLRRSQVFSLMGLIYFVALCGAWIVYADARGI</sequence>
<keyword evidence="3" id="KW-1185">Reference proteome</keyword>
<dbReference type="EMBL" id="JAGKTC010000001">
    <property type="protein sequence ID" value="MBP3983314.1"/>
    <property type="molecule type" value="Genomic_DNA"/>
</dbReference>